<dbReference type="AlphaFoldDB" id="A0A0G4I8N5"/>
<name>A0A0G4I8N5_9ALVE</name>
<gene>
    <name evidence="2" type="ORF">Cvel_12008</name>
</gene>
<feature type="compositionally biased region" description="Low complexity" evidence="1">
    <location>
        <begin position="165"/>
        <end position="174"/>
    </location>
</feature>
<reference evidence="2" key="1">
    <citation type="submission" date="2014-11" db="EMBL/GenBank/DDBJ databases">
        <authorList>
            <person name="Otto D Thomas"/>
            <person name="Naeem Raeece"/>
        </authorList>
    </citation>
    <scope>NUCLEOTIDE SEQUENCE</scope>
</reference>
<evidence type="ECO:0000256" key="1">
    <source>
        <dbReference type="SAM" id="MobiDB-lite"/>
    </source>
</evidence>
<feature type="compositionally biased region" description="Basic and acidic residues" evidence="1">
    <location>
        <begin position="72"/>
        <end position="84"/>
    </location>
</feature>
<feature type="compositionally biased region" description="Acidic residues" evidence="1">
    <location>
        <begin position="141"/>
        <end position="154"/>
    </location>
</feature>
<protein>
    <submittedName>
        <fullName evidence="2">Uncharacterized protein</fullName>
    </submittedName>
</protein>
<feature type="region of interest" description="Disordered" evidence="1">
    <location>
        <begin position="141"/>
        <end position="206"/>
    </location>
</feature>
<sequence>MGESVLDGGVQRWQENADTIRGMHNGAKPVPRFLQLLIDRSIRLYGRPTEFSLEAFLVPPRPSRCVEVAVQTDRDPAQREEEKAKRGKKVKNGPVPADFEQNIQKSYPLTGSASMTGTPTGFSATPSETLTLLMAAEERDAIDDTPEEDPDLEALPDPQVPPQQKPNKTQQQQQVHFVGEETQLHAQRPAGPPPVGSLPFDFRLGS</sequence>
<dbReference type="EMBL" id="CDMZ01005701">
    <property type="protein sequence ID" value="CEM53501.1"/>
    <property type="molecule type" value="Genomic_DNA"/>
</dbReference>
<feature type="region of interest" description="Disordered" evidence="1">
    <location>
        <begin position="69"/>
        <end position="102"/>
    </location>
</feature>
<proteinExistence type="predicted"/>
<evidence type="ECO:0000313" key="2">
    <source>
        <dbReference type="EMBL" id="CEM53501.1"/>
    </source>
</evidence>
<dbReference type="VEuPathDB" id="CryptoDB:Cvel_12008"/>
<accession>A0A0G4I8N5</accession>
<organism evidence="2">
    <name type="scientific">Chromera velia CCMP2878</name>
    <dbReference type="NCBI Taxonomy" id="1169474"/>
    <lineage>
        <taxon>Eukaryota</taxon>
        <taxon>Sar</taxon>
        <taxon>Alveolata</taxon>
        <taxon>Colpodellida</taxon>
        <taxon>Chromeraceae</taxon>
        <taxon>Chromera</taxon>
    </lineage>
</organism>